<comment type="caution">
    <text evidence="2">The sequence shown here is derived from an EMBL/GenBank/DDBJ whole genome shotgun (WGS) entry which is preliminary data.</text>
</comment>
<sequence length="665" mass="73494">MPTPYFVADSAQVTVMRSLASTAFGTYDLTLPDGITLEDLYTLAAPGNKLGYVASLGGPRVGGMARRFIRSDVAITTAGGEQAPATNVEEVLDAAAKRTSGDFFLETDISKAGLGPWVPFKDFQVGDKARVEIWGTVVTLPITRIDDDVVHVGGQLVSDADARLAENEAVRRALVDDRRDLFGLDEKIETSVSSARSDFSRDLRSTTQTWNSNLNAATGQWNASLNAATGRWDRELVAARDAIVAQLEQQKQDYQREYNSLSENIQKSIDDAEASNKKLQALTRALQGENQDLDTAARLVWQRINGVSDTANKAGDWVTKNQDDVNKAIALALSAQGKYNEFNNIKWLKDSEWKTEQAKINDSNDLFKRMQSQVNSLNNVQFIKINEWQKAQADINLANDRFKKTQEGINEANQRFREAQEYYNYVNNQINNAQNRYMERLAALQQEMVNAQSLAVDELMATKAGANRDDARVTNNSDGTWTVHLPYVSGRTMVHTTWYTKGSSNFLTREGEKLSDDIGRFTFNPSTDYAHIRWTRAKGSVEVIDRSLSNVSVPRGSWSTIYSFSTHKSGGNLVIDATVTWAAADRGSGYGVRLWAGDRMLGSEYSTELGPMTVFGDGVRSQSVSGTRANMPSNIVIEVQVFSNALLADSRKVKSATVKGTFTAH</sequence>
<feature type="coiled-coil region" evidence="1">
    <location>
        <begin position="395"/>
        <end position="454"/>
    </location>
</feature>
<evidence type="ECO:0000313" key="2">
    <source>
        <dbReference type="EMBL" id="MTD91109.1"/>
    </source>
</evidence>
<gene>
    <name evidence="2" type="ORF">FME68_04265</name>
</gene>
<proteinExistence type="predicted"/>
<evidence type="ECO:0000256" key="1">
    <source>
        <dbReference type="SAM" id="Coils"/>
    </source>
</evidence>
<protein>
    <recommendedName>
        <fullName evidence="4">Immunity-specific protein beta371</fullName>
    </recommendedName>
</protein>
<organism evidence="2 3">
    <name type="scientific">Corynebacterium aurimucosum</name>
    <dbReference type="NCBI Taxonomy" id="169292"/>
    <lineage>
        <taxon>Bacteria</taxon>
        <taxon>Bacillati</taxon>
        <taxon>Actinomycetota</taxon>
        <taxon>Actinomycetes</taxon>
        <taxon>Mycobacteriales</taxon>
        <taxon>Corynebacteriaceae</taxon>
        <taxon>Corynebacterium</taxon>
    </lineage>
</organism>
<evidence type="ECO:0008006" key="4">
    <source>
        <dbReference type="Google" id="ProtNLM"/>
    </source>
</evidence>
<reference evidence="2 3" key="1">
    <citation type="submission" date="2019-07" db="EMBL/GenBank/DDBJ databases">
        <title>Draft genome of C. aurimucosum strain 332.</title>
        <authorList>
            <person name="Pacheco L.G.C."/>
            <person name="Aguiar E.R.G.R."/>
            <person name="Barberis C.M."/>
            <person name="Almuzara M.N."/>
            <person name="Traglia G.M."/>
            <person name="Santos C.S."/>
            <person name="Vay C.A."/>
            <person name="Rocha D.J.P.G."/>
        </authorList>
    </citation>
    <scope>NUCLEOTIDE SEQUENCE [LARGE SCALE GENOMIC DNA]</scope>
    <source>
        <strain evidence="2 3">332</strain>
    </source>
</reference>
<dbReference type="Proteomes" id="UP000432568">
    <property type="component" value="Unassembled WGS sequence"/>
</dbReference>
<accession>A0A6I3K9V4</accession>
<name>A0A6I3K9V4_9CORY</name>
<dbReference type="EMBL" id="VIOG01000004">
    <property type="protein sequence ID" value="MTD91109.1"/>
    <property type="molecule type" value="Genomic_DNA"/>
</dbReference>
<keyword evidence="1" id="KW-0175">Coiled coil</keyword>
<evidence type="ECO:0000313" key="3">
    <source>
        <dbReference type="Proteomes" id="UP000432568"/>
    </source>
</evidence>
<dbReference type="AlphaFoldDB" id="A0A6I3K9V4"/>
<feature type="coiled-coil region" evidence="1">
    <location>
        <begin position="237"/>
        <end position="292"/>
    </location>
</feature>